<dbReference type="RefSeq" id="WP_343907920.1">
    <property type="nucleotide sequence ID" value="NZ_BAAAJE010000011.1"/>
</dbReference>
<accession>A0ABN1UE01</accession>
<dbReference type="Proteomes" id="UP001499979">
    <property type="component" value="Unassembled WGS sequence"/>
</dbReference>
<keyword evidence="1" id="KW-1133">Transmembrane helix</keyword>
<protein>
    <recommendedName>
        <fullName evidence="4">DUF3068 domain-containing protein</fullName>
    </recommendedName>
</protein>
<keyword evidence="1" id="KW-0472">Membrane</keyword>
<proteinExistence type="predicted"/>
<feature type="transmembrane region" description="Helical" evidence="1">
    <location>
        <begin position="266"/>
        <end position="288"/>
    </location>
</feature>
<reference evidence="2 3" key="1">
    <citation type="journal article" date="2019" name="Int. J. Syst. Evol. Microbiol.">
        <title>The Global Catalogue of Microorganisms (GCM) 10K type strain sequencing project: providing services to taxonomists for standard genome sequencing and annotation.</title>
        <authorList>
            <consortium name="The Broad Institute Genomics Platform"/>
            <consortium name="The Broad Institute Genome Sequencing Center for Infectious Disease"/>
            <person name="Wu L."/>
            <person name="Ma J."/>
        </authorList>
    </citation>
    <scope>NUCLEOTIDE SEQUENCE [LARGE SCALE GENOMIC DNA]</scope>
    <source>
        <strain evidence="2 3">JCM 11813</strain>
    </source>
</reference>
<dbReference type="EMBL" id="BAAAJE010000011">
    <property type="protein sequence ID" value="GAA1145108.1"/>
    <property type="molecule type" value="Genomic_DNA"/>
</dbReference>
<organism evidence="2 3">
    <name type="scientific">Nocardioides aquiterrae</name>
    <dbReference type="NCBI Taxonomy" id="203799"/>
    <lineage>
        <taxon>Bacteria</taxon>
        <taxon>Bacillati</taxon>
        <taxon>Actinomycetota</taxon>
        <taxon>Actinomycetes</taxon>
        <taxon>Propionibacteriales</taxon>
        <taxon>Nocardioidaceae</taxon>
        <taxon>Nocardioides</taxon>
    </lineage>
</organism>
<comment type="caution">
    <text evidence="2">The sequence shown here is derived from an EMBL/GenBank/DDBJ whole genome shotgun (WGS) entry which is preliminary data.</text>
</comment>
<evidence type="ECO:0008006" key="4">
    <source>
        <dbReference type="Google" id="ProtNLM"/>
    </source>
</evidence>
<gene>
    <name evidence="2" type="ORF">GCM10009606_25370</name>
</gene>
<keyword evidence="1" id="KW-0812">Transmembrane</keyword>
<keyword evidence="3" id="KW-1185">Reference proteome</keyword>
<sequence length="312" mass="33351">MKRKWFGLVLLGLGAFLLVAGVLATAWAPGVVKKTPLDVNQVTHLDGTVKKLDPATGELNENPVKVQSITQADSKASDDHTVVFVQTTCVVIDVDNAPDCVNGDDPRLVSASTDVFATDRVSALAVPDYAGLPEGSLPHEGLVNKWPFDATKTDYMYWDGTVGKAVPAVYDRTESVLGIDTYVYTIDIADAPIEIAEGINGTYDNHVEIYVEPKTGAIQQQTQDQQRYLDDGTQVLDLKIGFTDDQLQQFKDDAKANMQLLSTVTVWMPIVGFAGGGLCLLAGILLLLSARRTGGGGGDDQGAPREPATVSA</sequence>
<evidence type="ECO:0000313" key="3">
    <source>
        <dbReference type="Proteomes" id="UP001499979"/>
    </source>
</evidence>
<evidence type="ECO:0000313" key="2">
    <source>
        <dbReference type="EMBL" id="GAA1145108.1"/>
    </source>
</evidence>
<name>A0ABN1UE01_9ACTN</name>
<evidence type="ECO:0000256" key="1">
    <source>
        <dbReference type="SAM" id="Phobius"/>
    </source>
</evidence>
<dbReference type="Pfam" id="PF11271">
    <property type="entry name" value="PorA"/>
    <property type="match status" value="1"/>
</dbReference>
<dbReference type="InterPro" id="IPR021424">
    <property type="entry name" value="PorA"/>
</dbReference>